<dbReference type="PROSITE" id="PS50043">
    <property type="entry name" value="HTH_LUXR_2"/>
    <property type="match status" value="1"/>
</dbReference>
<dbReference type="InterPro" id="IPR016032">
    <property type="entry name" value="Sig_transdc_resp-reg_C-effctor"/>
</dbReference>
<keyword evidence="1" id="KW-0805">Transcription regulation</keyword>
<keyword evidence="3" id="KW-0804">Transcription</keyword>
<dbReference type="Proteomes" id="UP001302666">
    <property type="component" value="Chromosome"/>
</dbReference>
<dbReference type="EMBL" id="CP136704">
    <property type="protein sequence ID" value="WOI32758.1"/>
    <property type="molecule type" value="Genomic_DNA"/>
</dbReference>
<dbReference type="Gene3D" id="1.10.10.10">
    <property type="entry name" value="Winged helix-like DNA-binding domain superfamily/Winged helix DNA-binding domain"/>
    <property type="match status" value="1"/>
</dbReference>
<sequence>MFLTLMAVATIGIPCVGLVSTVPHWDAGRQFYLTISAFNRWKNTPTGVVCDQRVGFSGLEMTELLRSGDLSRLQRAMAHSRDDSFFHHLRSLLRARLRFDTFLILKFGRSGVPQALNTWIADAALQATYPRYYLEGAYRLDPFFQMRHSQTEGGLYRLSDIAPDRFFSGEYYLRYYQITGIRDEVGLLVPLSDGATGHLSFSRKDGKFRRRELQCLRHFSPVLLELLRQYCESRGAPESPPASSLRPLEDLIAAHVLQVRQADLTRREAQVIALILQGHSNLSAALVLGVARQTVKVHRRNIYRKLMITSQAELFAMLSSLF</sequence>
<dbReference type="PRINTS" id="PR00038">
    <property type="entry name" value="HTHLUXR"/>
</dbReference>
<organism evidence="5 6">
    <name type="scientific">Tritonibacter scottomollicae</name>
    <name type="common">Epibacterium scottomollicae</name>
    <dbReference type="NCBI Taxonomy" id="483013"/>
    <lineage>
        <taxon>Bacteria</taxon>
        <taxon>Pseudomonadati</taxon>
        <taxon>Pseudomonadota</taxon>
        <taxon>Alphaproteobacteria</taxon>
        <taxon>Rhodobacterales</taxon>
        <taxon>Paracoccaceae</taxon>
        <taxon>Tritonibacter</taxon>
    </lineage>
</organism>
<dbReference type="PANTHER" id="PTHR44688:SF16">
    <property type="entry name" value="DNA-BINDING TRANSCRIPTIONAL ACTIVATOR DEVR_DOSR"/>
    <property type="match status" value="1"/>
</dbReference>
<evidence type="ECO:0000313" key="5">
    <source>
        <dbReference type="EMBL" id="WOI32758.1"/>
    </source>
</evidence>
<dbReference type="SUPFAM" id="SSF46894">
    <property type="entry name" value="C-terminal effector domain of the bipartite response regulators"/>
    <property type="match status" value="1"/>
</dbReference>
<reference evidence="5 6" key="1">
    <citation type="submission" date="2023-10" db="EMBL/GenBank/DDBJ databases">
        <title>Eight complete genome sequences of bacteria isolated from laboratory stock of Giant Kelp gametophytes.</title>
        <authorList>
            <person name="Tolentino B."/>
            <person name="Nuzhdin S."/>
        </authorList>
    </citation>
    <scope>NUCLEOTIDE SEQUENCE [LARGE SCALE GENOMIC DNA]</scope>
    <source>
        <strain evidence="5 6">LC.270.F.C4</strain>
    </source>
</reference>
<dbReference type="RefSeq" id="WP_317385047.1">
    <property type="nucleotide sequence ID" value="NZ_CP136704.1"/>
</dbReference>
<evidence type="ECO:0000256" key="2">
    <source>
        <dbReference type="ARBA" id="ARBA00023125"/>
    </source>
</evidence>
<feature type="domain" description="HTH luxR-type" evidence="4">
    <location>
        <begin position="257"/>
        <end position="322"/>
    </location>
</feature>
<proteinExistence type="predicted"/>
<keyword evidence="6" id="KW-1185">Reference proteome</keyword>
<dbReference type="SMART" id="SM00421">
    <property type="entry name" value="HTH_LUXR"/>
    <property type="match status" value="1"/>
</dbReference>
<dbReference type="CDD" id="cd06170">
    <property type="entry name" value="LuxR_C_like"/>
    <property type="match status" value="1"/>
</dbReference>
<dbReference type="PANTHER" id="PTHR44688">
    <property type="entry name" value="DNA-BINDING TRANSCRIPTIONAL ACTIVATOR DEVR_DOSR"/>
    <property type="match status" value="1"/>
</dbReference>
<evidence type="ECO:0000256" key="3">
    <source>
        <dbReference type="ARBA" id="ARBA00023163"/>
    </source>
</evidence>
<gene>
    <name evidence="5" type="ORF">R1T40_17705</name>
</gene>
<evidence type="ECO:0000313" key="6">
    <source>
        <dbReference type="Proteomes" id="UP001302666"/>
    </source>
</evidence>
<dbReference type="Pfam" id="PF00196">
    <property type="entry name" value="GerE"/>
    <property type="match status" value="1"/>
</dbReference>
<dbReference type="InterPro" id="IPR036388">
    <property type="entry name" value="WH-like_DNA-bd_sf"/>
</dbReference>
<evidence type="ECO:0000259" key="4">
    <source>
        <dbReference type="PROSITE" id="PS50043"/>
    </source>
</evidence>
<accession>A0ABZ0HD56</accession>
<keyword evidence="2" id="KW-0238">DNA-binding</keyword>
<protein>
    <submittedName>
        <fullName evidence="5">LuxR C-terminal-related transcriptional regulator</fullName>
    </submittedName>
</protein>
<dbReference type="InterPro" id="IPR000792">
    <property type="entry name" value="Tscrpt_reg_LuxR_C"/>
</dbReference>
<name>A0ABZ0HD56_TRISK</name>
<evidence type="ECO:0000256" key="1">
    <source>
        <dbReference type="ARBA" id="ARBA00023015"/>
    </source>
</evidence>